<dbReference type="Ensembl" id="ENSOANT00000071267.1">
    <property type="protein sequence ID" value="ENSOANP00000053233.1"/>
    <property type="gene ID" value="ENSOANG00000036436.1"/>
</dbReference>
<keyword evidence="4" id="KW-1185">Reference proteome</keyword>
<dbReference type="PANTHER" id="PTHR31606">
    <property type="entry name" value="WW DOMAIN BINDING PROTEIN 2, ISOFORM E"/>
    <property type="match status" value="1"/>
</dbReference>
<feature type="region of interest" description="Disordered" evidence="1">
    <location>
        <begin position="15"/>
        <end position="68"/>
    </location>
</feature>
<name>A0A6I8PLN4_ORNAN</name>
<dbReference type="AlphaFoldDB" id="A0A6I8PLN4"/>
<dbReference type="InterPro" id="IPR044852">
    <property type="entry name" value="WBP2-like"/>
</dbReference>
<reference evidence="3" key="2">
    <citation type="submission" date="2025-08" db="UniProtKB">
        <authorList>
            <consortium name="Ensembl"/>
        </authorList>
    </citation>
    <scope>IDENTIFICATION</scope>
    <source>
        <strain evidence="3">Glennie</strain>
    </source>
</reference>
<feature type="compositionally biased region" description="Basic and acidic residues" evidence="1">
    <location>
        <begin position="15"/>
        <end position="26"/>
    </location>
</feature>
<dbReference type="GO" id="GO:0031490">
    <property type="term" value="F:chromatin DNA binding"/>
    <property type="evidence" value="ECO:0000318"/>
    <property type="project" value="GO_Central"/>
</dbReference>
<dbReference type="GeneTree" id="ENSGT00530000063718"/>
<organism evidence="3 4">
    <name type="scientific">Ornithorhynchus anatinus</name>
    <name type="common">Duckbill platypus</name>
    <dbReference type="NCBI Taxonomy" id="9258"/>
    <lineage>
        <taxon>Eukaryota</taxon>
        <taxon>Metazoa</taxon>
        <taxon>Chordata</taxon>
        <taxon>Craniata</taxon>
        <taxon>Vertebrata</taxon>
        <taxon>Euteleostomi</taxon>
        <taxon>Mammalia</taxon>
        <taxon>Monotremata</taxon>
        <taxon>Ornithorhynchidae</taxon>
        <taxon>Ornithorhynchus</taxon>
    </lineage>
</organism>
<feature type="region of interest" description="Disordered" evidence="1">
    <location>
        <begin position="201"/>
        <end position="305"/>
    </location>
</feature>
<protein>
    <recommendedName>
        <fullName evidence="2">GRAM domain-containing protein</fullName>
    </recommendedName>
</protein>
<sequence>MRQGLDAALTVQRRVDSVSEIVDRRPLVGGSGRRRPGEPRGRTSGDNREERRRGSGGSPPPLLNLENGEHPIEISGVSDLGPTLPLSSRSILKQCKDVELSFSDVTGKPEAFKGTKKGALFLTPYRMIFVTKGKDAMQSFMMPFYLVKNCSIEQPLLSANYIKGTISAEAGGGWEGQASFKLSFSSGGAIEFGQMMMQAATNGEPHRRDPSARGGPRGGSGAAARARSVRDRLPGKVGGRPTVTRPRLGQQPSRFAGAEGLGSDGSRAAGSAGSEVKVPGGSGGACPARRVGPRAPVCPKADEGL</sequence>
<feature type="compositionally biased region" description="Basic and acidic residues" evidence="1">
    <location>
        <begin position="35"/>
        <end position="53"/>
    </location>
</feature>
<dbReference type="SUPFAM" id="SSF50729">
    <property type="entry name" value="PH domain-like"/>
    <property type="match status" value="1"/>
</dbReference>
<dbReference type="GO" id="GO:0003713">
    <property type="term" value="F:transcription coactivator activity"/>
    <property type="evidence" value="ECO:0000318"/>
    <property type="project" value="GO_Central"/>
</dbReference>
<evidence type="ECO:0000313" key="3">
    <source>
        <dbReference type="Ensembl" id="ENSOANP00000053233.1"/>
    </source>
</evidence>
<dbReference type="CDD" id="cd13214">
    <property type="entry name" value="PH-GRAM_WBP2"/>
    <property type="match status" value="1"/>
</dbReference>
<evidence type="ECO:0000259" key="2">
    <source>
        <dbReference type="Pfam" id="PF02893"/>
    </source>
</evidence>
<dbReference type="PANTHER" id="PTHR31606:SF2">
    <property type="entry name" value="POSTACROSOMAL SHEATH WW DOMAIN-BINDING PROTEIN"/>
    <property type="match status" value="1"/>
</dbReference>
<proteinExistence type="predicted"/>
<dbReference type="Bgee" id="ENSOANG00000036436">
    <property type="expression patterns" value="Expressed in testis and 7 other cell types or tissues"/>
</dbReference>
<dbReference type="GO" id="GO:0045893">
    <property type="term" value="P:positive regulation of DNA-templated transcription"/>
    <property type="evidence" value="ECO:0000318"/>
    <property type="project" value="GO_Central"/>
</dbReference>
<dbReference type="Proteomes" id="UP000002279">
    <property type="component" value="Chromosome 14"/>
</dbReference>
<reference evidence="3" key="3">
    <citation type="submission" date="2025-09" db="UniProtKB">
        <authorList>
            <consortium name="Ensembl"/>
        </authorList>
    </citation>
    <scope>IDENTIFICATION</scope>
    <source>
        <strain evidence="3">Glennie</strain>
    </source>
</reference>
<dbReference type="InParanoid" id="A0A6I8PLN4"/>
<dbReference type="InterPro" id="IPR004182">
    <property type="entry name" value="GRAM"/>
</dbReference>
<feature type="compositionally biased region" description="Low complexity" evidence="1">
    <location>
        <begin position="264"/>
        <end position="274"/>
    </location>
</feature>
<dbReference type="Pfam" id="PF02893">
    <property type="entry name" value="GRAM"/>
    <property type="match status" value="1"/>
</dbReference>
<dbReference type="GO" id="GO:0005634">
    <property type="term" value="C:nucleus"/>
    <property type="evidence" value="ECO:0000318"/>
    <property type="project" value="GO_Central"/>
</dbReference>
<feature type="domain" description="GRAM" evidence="2">
    <location>
        <begin position="114"/>
        <end position="200"/>
    </location>
</feature>
<evidence type="ECO:0000313" key="4">
    <source>
        <dbReference type="Proteomes" id="UP000002279"/>
    </source>
</evidence>
<reference evidence="3 4" key="1">
    <citation type="journal article" date="2008" name="Nature">
        <title>Genome analysis of the platypus reveals unique signatures of evolution.</title>
        <authorList>
            <person name="Warren W.C."/>
            <person name="Hillier L.W."/>
            <person name="Marshall Graves J.A."/>
            <person name="Birney E."/>
            <person name="Ponting C.P."/>
            <person name="Grutzner F."/>
            <person name="Belov K."/>
            <person name="Miller W."/>
            <person name="Clarke L."/>
            <person name="Chinwalla A.T."/>
            <person name="Yang S.P."/>
            <person name="Heger A."/>
            <person name="Locke D.P."/>
            <person name="Miethke P."/>
            <person name="Waters P.D."/>
            <person name="Veyrunes F."/>
            <person name="Fulton L."/>
            <person name="Fulton B."/>
            <person name="Graves T."/>
            <person name="Wallis J."/>
            <person name="Puente X.S."/>
            <person name="Lopez-Otin C."/>
            <person name="Ordonez G.R."/>
            <person name="Eichler E.E."/>
            <person name="Chen L."/>
            <person name="Cheng Z."/>
            <person name="Deakin J.E."/>
            <person name="Alsop A."/>
            <person name="Thompson K."/>
            <person name="Kirby P."/>
            <person name="Papenfuss A.T."/>
            <person name="Wakefield M.J."/>
            <person name="Olender T."/>
            <person name="Lancet D."/>
            <person name="Huttley G.A."/>
            <person name="Smit A.F."/>
            <person name="Pask A."/>
            <person name="Temple-Smith P."/>
            <person name="Batzer M.A."/>
            <person name="Walker J.A."/>
            <person name="Konkel M.K."/>
            <person name="Harris R.S."/>
            <person name="Whittington C.M."/>
            <person name="Wong E.S."/>
            <person name="Gemmell N.J."/>
            <person name="Buschiazzo E."/>
            <person name="Vargas Jentzsch I.M."/>
            <person name="Merkel A."/>
            <person name="Schmitz J."/>
            <person name="Zemann A."/>
            <person name="Churakov G."/>
            <person name="Kriegs J.O."/>
            <person name="Brosius J."/>
            <person name="Murchison E.P."/>
            <person name="Sachidanandam R."/>
            <person name="Smith C."/>
            <person name="Hannon G.J."/>
            <person name="Tsend-Ayush E."/>
            <person name="McMillan D."/>
            <person name="Attenborough R."/>
            <person name="Rens W."/>
            <person name="Ferguson-Smith M."/>
            <person name="Lefevre C.M."/>
            <person name="Sharp J.A."/>
            <person name="Nicholas K.R."/>
            <person name="Ray D.A."/>
            <person name="Kube M."/>
            <person name="Reinhardt R."/>
            <person name="Pringle T.H."/>
            <person name="Taylor J."/>
            <person name="Jones R.C."/>
            <person name="Nixon B."/>
            <person name="Dacheux J.L."/>
            <person name="Niwa H."/>
            <person name="Sekita Y."/>
            <person name="Huang X."/>
            <person name="Stark A."/>
            <person name="Kheradpour P."/>
            <person name="Kellis M."/>
            <person name="Flicek P."/>
            <person name="Chen Y."/>
            <person name="Webber C."/>
            <person name="Hardison R."/>
            <person name="Nelson J."/>
            <person name="Hallsworth-Pepin K."/>
            <person name="Delehaunty K."/>
            <person name="Markovic C."/>
            <person name="Minx P."/>
            <person name="Feng Y."/>
            <person name="Kremitzki C."/>
            <person name="Mitreva M."/>
            <person name="Glasscock J."/>
            <person name="Wylie T."/>
            <person name="Wohldmann P."/>
            <person name="Thiru P."/>
            <person name="Nhan M.N."/>
            <person name="Pohl C.S."/>
            <person name="Smith S.M."/>
            <person name="Hou S."/>
            <person name="Nefedov M."/>
            <person name="de Jong P.J."/>
            <person name="Renfree M.B."/>
            <person name="Mardis E.R."/>
            <person name="Wilson R.K."/>
        </authorList>
    </citation>
    <scope>NUCLEOTIDE SEQUENCE [LARGE SCALE GENOMIC DNA]</scope>
    <source>
        <strain evidence="3 4">Glennie</strain>
    </source>
</reference>
<accession>A0A6I8PLN4</accession>
<evidence type="ECO:0000256" key="1">
    <source>
        <dbReference type="SAM" id="MobiDB-lite"/>
    </source>
</evidence>